<accession>A0A3P8JB92</accession>
<organism evidence="4 5">
    <name type="scientific">Heligmosomoides polygyrus</name>
    <name type="common">Parasitic roundworm</name>
    <dbReference type="NCBI Taxonomy" id="6339"/>
    <lineage>
        <taxon>Eukaryota</taxon>
        <taxon>Metazoa</taxon>
        <taxon>Ecdysozoa</taxon>
        <taxon>Nematoda</taxon>
        <taxon>Chromadorea</taxon>
        <taxon>Rhabditida</taxon>
        <taxon>Rhabditina</taxon>
        <taxon>Rhabditomorpha</taxon>
        <taxon>Strongyloidea</taxon>
        <taxon>Heligmosomidae</taxon>
        <taxon>Heligmosomoides</taxon>
    </lineage>
</organism>
<sequence length="323" mass="36646">MEATPSGESITVDQVIENRDEQAEMVTVSDPRGSRSLTQMASDDDMGEDALEEEFRRLYPADESEVHQVCNQLERAIKESQVFVMAEGEIRHQQQEIEELREVRKQLAEREAELMRLRRLLESSERTRRDDAAEIGSGARGDAKVPLLQFQKEHTSEKWARSVDADPRDAPKPCGLDTDQRGGLVRMAPGGENGEERGVPEFNRKDPLAHYLRYLAIPEVKPYSGEEATYGFSTFLENFMLKYPKGSWEEAELCILFRTKLTGKAKRQYEALPVGVREGSFDGLVAAIQEACRVELRNHRIVALSELKKLRKKEGQTVADFCV</sequence>
<proteinExistence type="predicted"/>
<feature type="compositionally biased region" description="Polar residues" evidence="2">
    <location>
        <begin position="1"/>
        <end position="12"/>
    </location>
</feature>
<gene>
    <name evidence="3" type="ORF">HPBE_LOCUS27435</name>
</gene>
<dbReference type="Proteomes" id="UP000050761">
    <property type="component" value="Unassembled WGS sequence"/>
</dbReference>
<evidence type="ECO:0000313" key="4">
    <source>
        <dbReference type="Proteomes" id="UP000050761"/>
    </source>
</evidence>
<feature type="compositionally biased region" description="Basic and acidic residues" evidence="2">
    <location>
        <begin position="155"/>
        <end position="171"/>
    </location>
</feature>
<keyword evidence="4" id="KW-1185">Reference proteome</keyword>
<dbReference type="WBParaSite" id="HPBE_0002743601-mRNA-1">
    <property type="protein sequence ID" value="HPBE_0002743601-mRNA-1"/>
    <property type="gene ID" value="HPBE_0002743601"/>
</dbReference>
<evidence type="ECO:0000313" key="3">
    <source>
        <dbReference type="EMBL" id="VDP63966.1"/>
    </source>
</evidence>
<evidence type="ECO:0000256" key="1">
    <source>
        <dbReference type="SAM" id="Coils"/>
    </source>
</evidence>
<name>A0A183GXL6_HELPZ</name>
<feature type="coiled-coil region" evidence="1">
    <location>
        <begin position="83"/>
        <end position="127"/>
    </location>
</feature>
<accession>A0A183GXL6</accession>
<feature type="region of interest" description="Disordered" evidence="2">
    <location>
        <begin position="1"/>
        <end position="47"/>
    </location>
</feature>
<keyword evidence="1" id="KW-0175">Coiled coil</keyword>
<evidence type="ECO:0000256" key="2">
    <source>
        <dbReference type="SAM" id="MobiDB-lite"/>
    </source>
</evidence>
<feature type="region of interest" description="Disordered" evidence="2">
    <location>
        <begin position="155"/>
        <end position="202"/>
    </location>
</feature>
<dbReference type="OrthoDB" id="5908163at2759"/>
<reference evidence="5" key="2">
    <citation type="submission" date="2019-09" db="UniProtKB">
        <authorList>
            <consortium name="WormBaseParasite"/>
        </authorList>
    </citation>
    <scope>IDENTIFICATION</scope>
</reference>
<evidence type="ECO:0000313" key="5">
    <source>
        <dbReference type="WBParaSite" id="HPBE_0002743601-mRNA-1"/>
    </source>
</evidence>
<reference evidence="3 4" key="1">
    <citation type="submission" date="2018-11" db="EMBL/GenBank/DDBJ databases">
        <authorList>
            <consortium name="Pathogen Informatics"/>
        </authorList>
    </citation>
    <scope>NUCLEOTIDE SEQUENCE [LARGE SCALE GENOMIC DNA]</scope>
</reference>
<dbReference type="EMBL" id="UZAH01044070">
    <property type="protein sequence ID" value="VDP63966.1"/>
    <property type="molecule type" value="Genomic_DNA"/>
</dbReference>
<protein>
    <submittedName>
        <fullName evidence="5">Tick transposon</fullName>
    </submittedName>
</protein>
<dbReference type="AlphaFoldDB" id="A0A183GXL6"/>